<dbReference type="AlphaFoldDB" id="A0A835GJV5"/>
<dbReference type="InterPro" id="IPR001781">
    <property type="entry name" value="Znf_LIM"/>
</dbReference>
<comment type="caution">
    <text evidence="8">The sequence shown here is derived from an EMBL/GenBank/DDBJ whole genome shotgun (WGS) entry which is preliminary data.</text>
</comment>
<evidence type="ECO:0000256" key="4">
    <source>
        <dbReference type="ARBA" id="ARBA00023038"/>
    </source>
</evidence>
<dbReference type="PANTHER" id="PTHR45787">
    <property type="entry name" value="LD11652P"/>
    <property type="match status" value="1"/>
</dbReference>
<evidence type="ECO:0000256" key="5">
    <source>
        <dbReference type="PROSITE-ProRule" id="PRU00125"/>
    </source>
</evidence>
<dbReference type="SMART" id="SM00132">
    <property type="entry name" value="LIM"/>
    <property type="match status" value="1"/>
</dbReference>
<name>A0A835GJV5_SPOEX</name>
<gene>
    <name evidence="8" type="ORF">HW555_005827</name>
</gene>
<evidence type="ECO:0000313" key="8">
    <source>
        <dbReference type="EMBL" id="KAF9416999.1"/>
    </source>
</evidence>
<dbReference type="Pfam" id="PF00412">
    <property type="entry name" value="LIM"/>
    <property type="match status" value="1"/>
</dbReference>
<feature type="domain" description="LIM zinc-binding" evidence="7">
    <location>
        <begin position="38"/>
        <end position="105"/>
    </location>
</feature>
<reference evidence="8" key="1">
    <citation type="submission" date="2020-08" db="EMBL/GenBank/DDBJ databases">
        <title>Spodoptera exigua strain:BAW_Kor-Di-RS1 Genome sequencing and assembly.</title>
        <authorList>
            <person name="Kim J."/>
            <person name="Nam H.Y."/>
            <person name="Kwon M."/>
            <person name="Choi J.H."/>
            <person name="Cho S.R."/>
            <person name="Kim G.-H."/>
        </authorList>
    </citation>
    <scope>NUCLEOTIDE SEQUENCE</scope>
    <source>
        <strain evidence="8">BAW_Kor-Di-RS1</strain>
        <tissue evidence="8">Whole-body</tissue>
    </source>
</reference>
<evidence type="ECO:0000256" key="3">
    <source>
        <dbReference type="ARBA" id="ARBA00022833"/>
    </source>
</evidence>
<evidence type="ECO:0000259" key="7">
    <source>
        <dbReference type="PROSITE" id="PS50023"/>
    </source>
</evidence>
<dbReference type="EMBL" id="JACKWZ010000080">
    <property type="protein sequence ID" value="KAF9416999.1"/>
    <property type="molecule type" value="Genomic_DNA"/>
</dbReference>
<proteinExistence type="predicted"/>
<organism evidence="8 9">
    <name type="scientific">Spodoptera exigua</name>
    <name type="common">Beet armyworm</name>
    <name type="synonym">Noctua fulgens</name>
    <dbReference type="NCBI Taxonomy" id="7107"/>
    <lineage>
        <taxon>Eukaryota</taxon>
        <taxon>Metazoa</taxon>
        <taxon>Ecdysozoa</taxon>
        <taxon>Arthropoda</taxon>
        <taxon>Hexapoda</taxon>
        <taxon>Insecta</taxon>
        <taxon>Pterygota</taxon>
        <taxon>Neoptera</taxon>
        <taxon>Endopterygota</taxon>
        <taxon>Lepidoptera</taxon>
        <taxon>Glossata</taxon>
        <taxon>Ditrysia</taxon>
        <taxon>Noctuoidea</taxon>
        <taxon>Noctuidae</taxon>
        <taxon>Amphipyrinae</taxon>
        <taxon>Spodoptera</taxon>
    </lineage>
</organism>
<sequence>MQKVDVGVAFCSPGPGVLELLKHIEIRLSCSRMFGSGGACAACGQAIPASEFVMRTNAPQQPLHVFHIKCFACSKCGSHLMQGDRYYMLAGSLVCEQDWQKLMKSANATGAPGAPMRKNKVGRPRRSRE</sequence>
<evidence type="ECO:0000256" key="6">
    <source>
        <dbReference type="SAM" id="MobiDB-lite"/>
    </source>
</evidence>
<keyword evidence="4 5" id="KW-0440">LIM domain</keyword>
<dbReference type="Gene3D" id="2.10.110.10">
    <property type="entry name" value="Cysteine Rich Protein"/>
    <property type="match status" value="1"/>
</dbReference>
<evidence type="ECO:0000256" key="1">
    <source>
        <dbReference type="ARBA" id="ARBA00022723"/>
    </source>
</evidence>
<protein>
    <recommendedName>
        <fullName evidence="7">LIM zinc-binding domain-containing protein</fullName>
    </recommendedName>
</protein>
<evidence type="ECO:0000256" key="2">
    <source>
        <dbReference type="ARBA" id="ARBA00022737"/>
    </source>
</evidence>
<feature type="region of interest" description="Disordered" evidence="6">
    <location>
        <begin position="106"/>
        <end position="129"/>
    </location>
</feature>
<dbReference type="PANTHER" id="PTHR45787:SF13">
    <property type="entry name" value="LD11652P"/>
    <property type="match status" value="1"/>
</dbReference>
<keyword evidence="2" id="KW-0677">Repeat</keyword>
<keyword evidence="3 5" id="KW-0862">Zinc</keyword>
<dbReference type="InterPro" id="IPR050945">
    <property type="entry name" value="LMO_RBTN_TF"/>
</dbReference>
<feature type="compositionally biased region" description="Basic residues" evidence="6">
    <location>
        <begin position="117"/>
        <end position="129"/>
    </location>
</feature>
<dbReference type="SUPFAM" id="SSF57716">
    <property type="entry name" value="Glucocorticoid receptor-like (DNA-binding domain)"/>
    <property type="match status" value="1"/>
</dbReference>
<dbReference type="Proteomes" id="UP000648187">
    <property type="component" value="Unassembled WGS sequence"/>
</dbReference>
<dbReference type="PROSITE" id="PS50023">
    <property type="entry name" value="LIM_DOMAIN_2"/>
    <property type="match status" value="1"/>
</dbReference>
<accession>A0A835GJV5</accession>
<evidence type="ECO:0000313" key="9">
    <source>
        <dbReference type="Proteomes" id="UP000648187"/>
    </source>
</evidence>
<keyword evidence="1 5" id="KW-0479">Metal-binding</keyword>
<keyword evidence="9" id="KW-1185">Reference proteome</keyword>
<dbReference type="GO" id="GO:0046872">
    <property type="term" value="F:metal ion binding"/>
    <property type="evidence" value="ECO:0007669"/>
    <property type="project" value="UniProtKB-KW"/>
</dbReference>